<sequence>MEIKSRISSKHFDSSCKLGTCNLIDEFEKTPNGGLCGWLFIKDKILKKFKLCKDIEYVYLLHILEEVLPSSFMFQFLILFIIWNHHDFDKSTFSMLLVNDLYHQRNLTFLTTITLKRNGSGLPKGKPQFHLETFNVSLENKVLPLAYKFTNEYRDSQPFPEKYCDYSICFLRTDTEDIIRLPCFHMYHSQCLRLCNDQICPCVHDYSKNI</sequence>
<protein>
    <recommendedName>
        <fullName evidence="3">RING-type domain-containing protein</fullName>
    </recommendedName>
</protein>
<dbReference type="AlphaFoldDB" id="A0AAU9Y407"/>
<name>A0AAU9Y407_9CNID</name>
<dbReference type="EMBL" id="CALNXJ010000148">
    <property type="protein sequence ID" value="CAH3167050.1"/>
    <property type="molecule type" value="Genomic_DNA"/>
</dbReference>
<dbReference type="Proteomes" id="UP001159428">
    <property type="component" value="Unassembled WGS sequence"/>
</dbReference>
<keyword evidence="2" id="KW-1185">Reference proteome</keyword>
<gene>
    <name evidence="1" type="ORF">PMEA_00006308</name>
</gene>
<comment type="caution">
    <text evidence="1">The sequence shown here is derived from an EMBL/GenBank/DDBJ whole genome shotgun (WGS) entry which is preliminary data.</text>
</comment>
<accession>A0AAU9Y407</accession>
<reference evidence="1 2" key="1">
    <citation type="submission" date="2022-05" db="EMBL/GenBank/DDBJ databases">
        <authorList>
            <consortium name="Genoscope - CEA"/>
            <person name="William W."/>
        </authorList>
    </citation>
    <scope>NUCLEOTIDE SEQUENCE [LARGE SCALE GENOMIC DNA]</scope>
</reference>
<evidence type="ECO:0000313" key="2">
    <source>
        <dbReference type="Proteomes" id="UP001159428"/>
    </source>
</evidence>
<proteinExistence type="predicted"/>
<evidence type="ECO:0000313" key="1">
    <source>
        <dbReference type="EMBL" id="CAH3167050.1"/>
    </source>
</evidence>
<evidence type="ECO:0008006" key="3">
    <source>
        <dbReference type="Google" id="ProtNLM"/>
    </source>
</evidence>
<organism evidence="1 2">
    <name type="scientific">Pocillopora meandrina</name>
    <dbReference type="NCBI Taxonomy" id="46732"/>
    <lineage>
        <taxon>Eukaryota</taxon>
        <taxon>Metazoa</taxon>
        <taxon>Cnidaria</taxon>
        <taxon>Anthozoa</taxon>
        <taxon>Hexacorallia</taxon>
        <taxon>Scleractinia</taxon>
        <taxon>Astrocoeniina</taxon>
        <taxon>Pocilloporidae</taxon>
        <taxon>Pocillopora</taxon>
    </lineage>
</organism>